<sequence length="114" mass="12662">MSIFICTLQNARQAELLSKSNHFFFVLGCNSSRSTFILSQNLNWISISPWNTICDCIHGIGLCRICESKQHLSDQASKASPRPLENEASGPIHINSSSGLSLAEDRGLIARFFY</sequence>
<name>A0A7S4N0B6_9STRA</name>
<gene>
    <name evidence="2" type="ORF">OAUR00152_LOCUS24814</name>
</gene>
<proteinExistence type="predicted"/>
<dbReference type="AlphaFoldDB" id="A0A7S4N0B6"/>
<accession>A0A7S4N0B6</accession>
<evidence type="ECO:0000256" key="1">
    <source>
        <dbReference type="SAM" id="MobiDB-lite"/>
    </source>
</evidence>
<dbReference type="EMBL" id="HBKQ01036076">
    <property type="protein sequence ID" value="CAE2257334.1"/>
    <property type="molecule type" value="Transcribed_RNA"/>
</dbReference>
<organism evidence="2">
    <name type="scientific">Odontella aurita</name>
    <dbReference type="NCBI Taxonomy" id="265563"/>
    <lineage>
        <taxon>Eukaryota</taxon>
        <taxon>Sar</taxon>
        <taxon>Stramenopiles</taxon>
        <taxon>Ochrophyta</taxon>
        <taxon>Bacillariophyta</taxon>
        <taxon>Mediophyceae</taxon>
        <taxon>Biddulphiophycidae</taxon>
        <taxon>Eupodiscales</taxon>
        <taxon>Odontellaceae</taxon>
        <taxon>Odontella</taxon>
    </lineage>
</organism>
<feature type="region of interest" description="Disordered" evidence="1">
    <location>
        <begin position="77"/>
        <end position="98"/>
    </location>
</feature>
<protein>
    <submittedName>
        <fullName evidence="2">Uncharacterized protein</fullName>
    </submittedName>
</protein>
<evidence type="ECO:0000313" key="2">
    <source>
        <dbReference type="EMBL" id="CAE2257334.1"/>
    </source>
</evidence>
<reference evidence="2" key="1">
    <citation type="submission" date="2021-01" db="EMBL/GenBank/DDBJ databases">
        <authorList>
            <person name="Corre E."/>
            <person name="Pelletier E."/>
            <person name="Niang G."/>
            <person name="Scheremetjew M."/>
            <person name="Finn R."/>
            <person name="Kale V."/>
            <person name="Holt S."/>
            <person name="Cochrane G."/>
            <person name="Meng A."/>
            <person name="Brown T."/>
            <person name="Cohen L."/>
        </authorList>
    </citation>
    <scope>NUCLEOTIDE SEQUENCE</scope>
    <source>
        <strain evidence="2">Isolate 1302-5</strain>
    </source>
</reference>